<accession>A0A8H6FYM3</accession>
<proteinExistence type="predicted"/>
<keyword evidence="2" id="KW-1185">Reference proteome</keyword>
<dbReference type="Proteomes" id="UP000578531">
    <property type="component" value="Unassembled WGS sequence"/>
</dbReference>
<dbReference type="EMBL" id="JACCJC010000015">
    <property type="protein sequence ID" value="KAF6237116.1"/>
    <property type="molecule type" value="Genomic_DNA"/>
</dbReference>
<dbReference type="GeneID" id="59286248"/>
<organism evidence="1 2">
    <name type="scientific">Letharia columbiana</name>
    <dbReference type="NCBI Taxonomy" id="112416"/>
    <lineage>
        <taxon>Eukaryota</taxon>
        <taxon>Fungi</taxon>
        <taxon>Dikarya</taxon>
        <taxon>Ascomycota</taxon>
        <taxon>Pezizomycotina</taxon>
        <taxon>Lecanoromycetes</taxon>
        <taxon>OSLEUM clade</taxon>
        <taxon>Lecanoromycetidae</taxon>
        <taxon>Lecanorales</taxon>
        <taxon>Lecanorineae</taxon>
        <taxon>Parmeliaceae</taxon>
        <taxon>Letharia</taxon>
    </lineage>
</organism>
<reference evidence="1 2" key="1">
    <citation type="journal article" date="2020" name="Genomics">
        <title>Complete, high-quality genomes from long-read metagenomic sequencing of two wolf lichen thalli reveals enigmatic genome architecture.</title>
        <authorList>
            <person name="McKenzie S.K."/>
            <person name="Walston R.F."/>
            <person name="Allen J.L."/>
        </authorList>
    </citation>
    <scope>NUCLEOTIDE SEQUENCE [LARGE SCALE GENOMIC DNA]</scope>
    <source>
        <strain evidence="1">WasteWater2</strain>
    </source>
</reference>
<evidence type="ECO:0000313" key="2">
    <source>
        <dbReference type="Proteomes" id="UP000578531"/>
    </source>
</evidence>
<sequence length="139" mass="15372">MPVNTMVKKVERQTHGVAVPVSDRASNIEKKGHSDQVVLAISPKAIRQFSSRGVGYSQFKSTHVGIGIHSDQRAIEHLKFSAPQVTKAEKSKWLLNPTAELRWMRDSEVLTVRTRACDNGKVHTAQATQVRPSGVFISV</sequence>
<evidence type="ECO:0000313" key="1">
    <source>
        <dbReference type="EMBL" id="KAF6237116.1"/>
    </source>
</evidence>
<protein>
    <submittedName>
        <fullName evidence="1">Uncharacterized protein</fullName>
    </submittedName>
</protein>
<comment type="caution">
    <text evidence="1">The sequence shown here is derived from an EMBL/GenBank/DDBJ whole genome shotgun (WGS) entry which is preliminary data.</text>
</comment>
<name>A0A8H6FYM3_9LECA</name>
<dbReference type="RefSeq" id="XP_037166444.1">
    <property type="nucleotide sequence ID" value="XM_037306506.1"/>
</dbReference>
<gene>
    <name evidence="1" type="ORF">HO173_004584</name>
</gene>
<dbReference type="AlphaFoldDB" id="A0A8H6FYM3"/>